<dbReference type="GO" id="GO:0016853">
    <property type="term" value="F:isomerase activity"/>
    <property type="evidence" value="ECO:0007669"/>
    <property type="project" value="UniProtKB-KW"/>
</dbReference>
<dbReference type="EMBL" id="QMPZ01000074">
    <property type="protein sequence ID" value="RLE08909.1"/>
    <property type="molecule type" value="Genomic_DNA"/>
</dbReference>
<evidence type="ECO:0000313" key="4">
    <source>
        <dbReference type="Proteomes" id="UP000279422"/>
    </source>
</evidence>
<dbReference type="PANTHER" id="PTHR43489">
    <property type="entry name" value="ISOMERASE"/>
    <property type="match status" value="1"/>
</dbReference>
<dbReference type="InterPro" id="IPR036237">
    <property type="entry name" value="Xyl_isomerase-like_sf"/>
</dbReference>
<dbReference type="Gene3D" id="3.20.20.150">
    <property type="entry name" value="Divalent-metal-dependent TIM barrel enzymes"/>
    <property type="match status" value="1"/>
</dbReference>
<protein>
    <submittedName>
        <fullName evidence="3">Sugar phosphate isomerase/epimerase</fullName>
    </submittedName>
</protein>
<gene>
    <name evidence="3" type="ORF">DRJ00_05470</name>
</gene>
<proteinExistence type="predicted"/>
<accession>A0A497E342</accession>
<reference evidence="3 4" key="1">
    <citation type="submission" date="2018-06" db="EMBL/GenBank/DDBJ databases">
        <title>Extensive metabolic versatility and redundancy in microbially diverse, dynamic hydrothermal sediments.</title>
        <authorList>
            <person name="Dombrowski N."/>
            <person name="Teske A."/>
            <person name="Baker B.J."/>
        </authorList>
    </citation>
    <scope>NUCLEOTIDE SEQUENCE [LARGE SCALE GENOMIC DNA]</scope>
    <source>
        <strain evidence="3">B47_G16</strain>
    </source>
</reference>
<dbReference type="NCBIfam" id="NF041099">
    <property type="entry name" value="keto_glucon_epim_IolO"/>
    <property type="match status" value="1"/>
</dbReference>
<dbReference type="InterPro" id="IPR053560">
    <property type="entry name" value="Hyi_epimerase/isomerase"/>
</dbReference>
<dbReference type="InterPro" id="IPR013022">
    <property type="entry name" value="Xyl_isomerase-like_TIM-brl"/>
</dbReference>
<evidence type="ECO:0000313" key="3">
    <source>
        <dbReference type="EMBL" id="RLE08909.1"/>
    </source>
</evidence>
<dbReference type="AlphaFoldDB" id="A0A497E342"/>
<dbReference type="SUPFAM" id="SSF51658">
    <property type="entry name" value="Xylose isomerase-like"/>
    <property type="match status" value="1"/>
</dbReference>
<comment type="caution">
    <text evidence="3">The sequence shown here is derived from an EMBL/GenBank/DDBJ whole genome shotgun (WGS) entry which is preliminary data.</text>
</comment>
<sequence length="262" mass="28988">MKSSIIVPVQDLTSFSPFSPEDGLEANLARASEAGYDGVELAITDPDCIDIVEVKHLLKRYKLSMPAITTGQAYVLEGLSLTASNEKVRRRAIQRIKEHVKLARELNAVVIIGLIRGERGDEEARKLLIEALAICASFDDEVKLVLEPLNRYESSLINTVDEALALIGQVKARNVGILFDTFHANIEEVSIEKSIKKANGHLLHVHIADSNRWTPGYGHLNFKEVSRALSRIGYQGFCSLESLPKPAPESCLQEAAEYIKKL</sequence>
<dbReference type="PANTHER" id="PTHR43489:SF7">
    <property type="entry name" value="3-DEHYDRO-D-GULOSIDE 4-EPIMERASE-RELATED"/>
    <property type="match status" value="1"/>
</dbReference>
<dbReference type="InterPro" id="IPR050417">
    <property type="entry name" value="Sugar_Epim/Isomerase"/>
</dbReference>
<evidence type="ECO:0000256" key="1">
    <source>
        <dbReference type="ARBA" id="ARBA00023235"/>
    </source>
</evidence>
<evidence type="ECO:0000259" key="2">
    <source>
        <dbReference type="Pfam" id="PF01261"/>
    </source>
</evidence>
<name>A0A497E342_UNCAE</name>
<dbReference type="Proteomes" id="UP000279422">
    <property type="component" value="Unassembled WGS sequence"/>
</dbReference>
<keyword evidence="1 3" id="KW-0413">Isomerase</keyword>
<dbReference type="Pfam" id="PF01261">
    <property type="entry name" value="AP_endonuc_2"/>
    <property type="match status" value="1"/>
</dbReference>
<feature type="domain" description="Xylose isomerase-like TIM barrel" evidence="2">
    <location>
        <begin position="28"/>
        <end position="261"/>
    </location>
</feature>
<organism evidence="3 4">
    <name type="scientific">Aerophobetes bacterium</name>
    <dbReference type="NCBI Taxonomy" id="2030807"/>
    <lineage>
        <taxon>Bacteria</taxon>
        <taxon>Candidatus Aerophobota</taxon>
    </lineage>
</organism>